<dbReference type="InParanoid" id="H6C9Q6"/>
<dbReference type="EMBL" id="JH226136">
    <property type="protein sequence ID" value="EHY60772.1"/>
    <property type="molecule type" value="Genomic_DNA"/>
</dbReference>
<evidence type="ECO:0008006" key="3">
    <source>
        <dbReference type="Google" id="ProtNLM"/>
    </source>
</evidence>
<dbReference type="Pfam" id="PF05238">
    <property type="entry name" value="CENP-N"/>
    <property type="match status" value="1"/>
</dbReference>
<dbReference type="HOGENOM" id="CLU_031572_0_0_1"/>
<evidence type="ECO:0000313" key="1">
    <source>
        <dbReference type="EMBL" id="EHY60772.1"/>
    </source>
</evidence>
<dbReference type="Gene3D" id="3.10.20.720">
    <property type="match status" value="1"/>
</dbReference>
<dbReference type="GO" id="GO:0007059">
    <property type="term" value="P:chromosome segregation"/>
    <property type="evidence" value="ECO:0007669"/>
    <property type="project" value="InterPro"/>
</dbReference>
<evidence type="ECO:0000313" key="2">
    <source>
        <dbReference type="Proteomes" id="UP000007304"/>
    </source>
</evidence>
<proteinExistence type="predicted"/>
<organism evidence="1 2">
    <name type="scientific">Exophiala dermatitidis (strain ATCC 34100 / CBS 525.76 / NIH/UT8656)</name>
    <name type="common">Black yeast</name>
    <name type="synonym">Wangiella dermatitidis</name>
    <dbReference type="NCBI Taxonomy" id="858893"/>
    <lineage>
        <taxon>Eukaryota</taxon>
        <taxon>Fungi</taxon>
        <taxon>Dikarya</taxon>
        <taxon>Ascomycota</taxon>
        <taxon>Pezizomycotina</taxon>
        <taxon>Eurotiomycetes</taxon>
        <taxon>Chaetothyriomycetidae</taxon>
        <taxon>Chaetothyriales</taxon>
        <taxon>Herpotrichiellaceae</taxon>
        <taxon>Exophiala</taxon>
    </lineage>
</organism>
<dbReference type="OMA" id="THCAFER"/>
<protein>
    <recommendedName>
        <fullName evidence="3">CHL4 family chromosome segregation protein</fullName>
    </recommendedName>
</protein>
<dbReference type="InterPro" id="IPR007902">
    <property type="entry name" value="Chl4/mis15/CENP-N"/>
</dbReference>
<dbReference type="VEuPathDB" id="FungiDB:HMPREF1120_08716"/>
<keyword evidence="2" id="KW-1185">Reference proteome</keyword>
<reference evidence="1" key="1">
    <citation type="submission" date="2011-07" db="EMBL/GenBank/DDBJ databases">
        <title>The Genome Sequence of Exophiala (Wangiella) dermatitidis NIH/UT8656.</title>
        <authorList>
            <consortium name="The Broad Institute Genome Sequencing Platform"/>
            <person name="Cuomo C."/>
            <person name="Wang Z."/>
            <person name="Hunicke-Smith S."/>
            <person name="Szanislo P.J."/>
            <person name="Earl A."/>
            <person name="Young S.K."/>
            <person name="Zeng Q."/>
            <person name="Gargeya S."/>
            <person name="Fitzgerald M."/>
            <person name="Haas B."/>
            <person name="Abouelleil A."/>
            <person name="Alvarado L."/>
            <person name="Arachchi H.M."/>
            <person name="Berlin A."/>
            <person name="Brown A."/>
            <person name="Chapman S.B."/>
            <person name="Chen Z."/>
            <person name="Dunbar C."/>
            <person name="Freedman E."/>
            <person name="Gearin G."/>
            <person name="Gellesch M."/>
            <person name="Goldberg J."/>
            <person name="Griggs A."/>
            <person name="Gujja S."/>
            <person name="Heiman D."/>
            <person name="Howarth C."/>
            <person name="Larson L."/>
            <person name="Lui A."/>
            <person name="MacDonald P.J.P."/>
            <person name="Montmayeur A."/>
            <person name="Murphy C."/>
            <person name="Neiman D."/>
            <person name="Pearson M."/>
            <person name="Priest M."/>
            <person name="Roberts A."/>
            <person name="Saif S."/>
            <person name="Shea T."/>
            <person name="Shenoy N."/>
            <person name="Sisk P."/>
            <person name="Stolte C."/>
            <person name="Sykes S."/>
            <person name="Wortman J."/>
            <person name="Nusbaum C."/>
            <person name="Birren B."/>
        </authorList>
    </citation>
    <scope>NUCLEOTIDE SEQUENCE</scope>
    <source>
        <strain evidence="1">NIH/UT8656</strain>
    </source>
</reference>
<dbReference type="OrthoDB" id="6585699at2759"/>
<sequence length="436" mass="48552">MAPALAKSLGRLSREAIIDLVLSWLKEPGSSTPYLLNNRKLFEADEEDYLHTPAETIKELEKLYRQFLTDKSNYKKQDIIDRIVDGDWRRGLSLHQHASIDFAHLEQNDNALRWTALKLVPLTKLQDESHEEEHTYSSRKRRKLNHDCCDTKYPQISPRTFVSSLRAEISPLVKAHFHIHRMPALYGLTIIRLYITLDAAFRPRSSKIPRRVKHATDAGRVMYIALPDSCPFVYVSLSGSIKRDGRAKSARDSGEAVMSRVNMATMKKIILEAIPKAVSRPQERWALQSASLTARSLRSICRLRGNLKPGTGGGVYSAFASNVHASHDSPVGVQLPAGADDKELHHSIDKRFGHMVADHYAPLDRVHVKVEKLLKQAAETDTGPPGSDQGDIALTFSGSDVFLGLRKLAGMGTSFVDLDGMPAWMTGEVGVSSLSI</sequence>
<dbReference type="AlphaFoldDB" id="H6C9Q6"/>
<dbReference type="GO" id="GO:0034080">
    <property type="term" value="P:CENP-A containing chromatin assembly"/>
    <property type="evidence" value="ECO:0007669"/>
    <property type="project" value="InterPro"/>
</dbReference>
<dbReference type="STRING" id="858893.H6C9Q6"/>
<dbReference type="RefSeq" id="XP_009161233.1">
    <property type="nucleotide sequence ID" value="XM_009162985.1"/>
</dbReference>
<name>H6C9Q6_EXODN</name>
<gene>
    <name evidence="1" type="ORF">HMPREF1120_08716</name>
</gene>
<dbReference type="eggNOG" id="ENOG502QVRZ">
    <property type="taxonomic scope" value="Eukaryota"/>
</dbReference>
<dbReference type="Proteomes" id="UP000007304">
    <property type="component" value="Unassembled WGS sequence"/>
</dbReference>
<accession>H6C9Q6</accession>
<dbReference type="GeneID" id="20313355"/>